<evidence type="ECO:0000256" key="2">
    <source>
        <dbReference type="ARBA" id="ARBA00004648"/>
    </source>
</evidence>
<dbReference type="InterPro" id="IPR003406">
    <property type="entry name" value="Glyco_trans_14"/>
</dbReference>
<evidence type="ECO:0000256" key="1">
    <source>
        <dbReference type="ARBA" id="ARBA00004323"/>
    </source>
</evidence>
<evidence type="ECO:0000256" key="7">
    <source>
        <dbReference type="ARBA" id="ARBA00022824"/>
    </source>
</evidence>
<evidence type="ECO:0000256" key="10">
    <source>
        <dbReference type="ARBA" id="ARBA00023034"/>
    </source>
</evidence>
<keyword evidence="6" id="KW-0479">Metal-binding</keyword>
<gene>
    <name evidence="15" type="ORF">SAMN05444158_7355</name>
</gene>
<evidence type="ECO:0000256" key="12">
    <source>
        <dbReference type="ARBA" id="ARBA00023157"/>
    </source>
</evidence>
<evidence type="ECO:0000313" key="16">
    <source>
        <dbReference type="Proteomes" id="UP000243904"/>
    </source>
</evidence>
<comment type="subcellular location">
    <subcellularLocation>
        <location evidence="2">Endoplasmic reticulum membrane</location>
        <topology evidence="2">Single-pass type II membrane protein</topology>
    </subcellularLocation>
    <subcellularLocation>
        <location evidence="1">Golgi apparatus membrane</location>
        <topology evidence="1">Single-pass type II membrane protein</topology>
    </subcellularLocation>
</comment>
<dbReference type="PANTHER" id="PTHR46025">
    <property type="entry name" value="XYLOSYLTRANSFERASE OXT"/>
    <property type="match status" value="1"/>
</dbReference>
<dbReference type="Proteomes" id="UP000243904">
    <property type="component" value="Chromosome I"/>
</dbReference>
<evidence type="ECO:0000256" key="11">
    <source>
        <dbReference type="ARBA" id="ARBA00023136"/>
    </source>
</evidence>
<dbReference type="GO" id="GO:0046872">
    <property type="term" value="F:metal ion binding"/>
    <property type="evidence" value="ECO:0007669"/>
    <property type="project" value="UniProtKB-KW"/>
</dbReference>
<sequence>MATKIAFLVLAHGDPHHLVRLCASIGPYDDIFLHVDRKTPDDFFAVSLPSNVRLVQPRTAVQWADVSIVHATLSLIESALAFSDGYLRLVLLSGACYPIRPVERLREHFLARPNQNEIRYVNLLEGPESALRRISRWHFRRPLDSKIRNETLVGAASRAVRKIAYLAGRSVDDGFKQYFPDLVPYFGSQWWALTPAAANYALERSKAAPELLAYMRHCWAPDEVYFHTVLGNSEYATSPEPYTQDLSRLGNLHIVQRAASKIFQYSDLPEVMASDAFFVRKLATGVSDQLADAIDQKLLNSRESSTVTF</sequence>
<keyword evidence="3" id="KW-0328">Glycosyltransferase</keyword>
<evidence type="ECO:0000313" key="15">
    <source>
        <dbReference type="EMBL" id="SDT59557.1"/>
    </source>
</evidence>
<organism evidence="15 16">
    <name type="scientific">Bradyrhizobium canariense</name>
    <dbReference type="NCBI Taxonomy" id="255045"/>
    <lineage>
        <taxon>Bacteria</taxon>
        <taxon>Pseudomonadati</taxon>
        <taxon>Pseudomonadota</taxon>
        <taxon>Alphaproteobacteria</taxon>
        <taxon>Hyphomicrobiales</taxon>
        <taxon>Nitrobacteraceae</taxon>
        <taxon>Bradyrhizobium</taxon>
    </lineage>
</organism>
<evidence type="ECO:0000256" key="9">
    <source>
        <dbReference type="ARBA" id="ARBA00022989"/>
    </source>
</evidence>
<evidence type="ECO:0000256" key="4">
    <source>
        <dbReference type="ARBA" id="ARBA00022679"/>
    </source>
</evidence>
<dbReference type="GO" id="GO:0030158">
    <property type="term" value="F:protein xylosyltransferase activity"/>
    <property type="evidence" value="ECO:0007669"/>
    <property type="project" value="InterPro"/>
</dbReference>
<keyword evidence="9" id="KW-1133">Transmembrane helix</keyword>
<dbReference type="RefSeq" id="WP_146690789.1">
    <property type="nucleotide sequence ID" value="NZ_LT629750.1"/>
</dbReference>
<evidence type="ECO:0000256" key="13">
    <source>
        <dbReference type="ARBA" id="ARBA00023180"/>
    </source>
</evidence>
<evidence type="ECO:0000256" key="8">
    <source>
        <dbReference type="ARBA" id="ARBA00022968"/>
    </source>
</evidence>
<reference evidence="16" key="1">
    <citation type="submission" date="2016-10" db="EMBL/GenBank/DDBJ databases">
        <authorList>
            <person name="Varghese N."/>
            <person name="Submissions S."/>
        </authorList>
    </citation>
    <scope>NUCLEOTIDE SEQUENCE [LARGE SCALE GENOMIC DNA]</scope>
    <source>
        <strain evidence="16">GAS369</strain>
    </source>
</reference>
<dbReference type="AlphaFoldDB" id="A0A1H2BNB9"/>
<dbReference type="GO" id="GO:0016020">
    <property type="term" value="C:membrane"/>
    <property type="evidence" value="ECO:0007669"/>
    <property type="project" value="InterPro"/>
</dbReference>
<keyword evidence="10" id="KW-0333">Golgi apparatus</keyword>
<keyword evidence="13" id="KW-0325">Glycoprotein</keyword>
<dbReference type="GO" id="GO:0015012">
    <property type="term" value="P:heparan sulfate proteoglycan biosynthetic process"/>
    <property type="evidence" value="ECO:0007669"/>
    <property type="project" value="TreeGrafter"/>
</dbReference>
<evidence type="ECO:0000256" key="3">
    <source>
        <dbReference type="ARBA" id="ARBA00022676"/>
    </source>
</evidence>
<evidence type="ECO:0000256" key="5">
    <source>
        <dbReference type="ARBA" id="ARBA00022692"/>
    </source>
</evidence>
<keyword evidence="7" id="KW-0256">Endoplasmic reticulum</keyword>
<keyword evidence="4" id="KW-0808">Transferase</keyword>
<name>A0A1H2BNB9_9BRAD</name>
<keyword evidence="12" id="KW-1015">Disulfide bond</keyword>
<dbReference type="Pfam" id="PF02485">
    <property type="entry name" value="Branch"/>
    <property type="match status" value="1"/>
</dbReference>
<dbReference type="GO" id="GO:0050650">
    <property type="term" value="P:chondroitin sulfate proteoglycan biosynthetic process"/>
    <property type="evidence" value="ECO:0007669"/>
    <property type="project" value="TreeGrafter"/>
</dbReference>
<proteinExistence type="predicted"/>
<keyword evidence="11" id="KW-0472">Membrane</keyword>
<dbReference type="PANTHER" id="PTHR46025:SF3">
    <property type="entry name" value="XYLOSYLTRANSFERASE OXT"/>
    <property type="match status" value="1"/>
</dbReference>
<accession>A0A1H2BNB9</accession>
<keyword evidence="16" id="KW-1185">Reference proteome</keyword>
<evidence type="ECO:0000256" key="6">
    <source>
        <dbReference type="ARBA" id="ARBA00022723"/>
    </source>
</evidence>
<protein>
    <recommendedName>
        <fullName evidence="14">Peptide O-xylosyltransferase</fullName>
    </recommendedName>
</protein>
<dbReference type="EMBL" id="LT629750">
    <property type="protein sequence ID" value="SDT59557.1"/>
    <property type="molecule type" value="Genomic_DNA"/>
</dbReference>
<evidence type="ECO:0000256" key="14">
    <source>
        <dbReference type="ARBA" id="ARBA00042865"/>
    </source>
</evidence>
<dbReference type="InterPro" id="IPR043538">
    <property type="entry name" value="XYLT"/>
</dbReference>
<keyword evidence="8" id="KW-0735">Signal-anchor</keyword>
<keyword evidence="5" id="KW-0812">Transmembrane</keyword>